<keyword evidence="9" id="KW-1185">Reference proteome</keyword>
<feature type="region of interest" description="Disordered" evidence="6">
    <location>
        <begin position="311"/>
        <end position="439"/>
    </location>
</feature>
<feature type="domain" description="GRF-type" evidence="7">
    <location>
        <begin position="27"/>
        <end position="71"/>
    </location>
</feature>
<feature type="compositionally biased region" description="Basic and acidic residues" evidence="6">
    <location>
        <begin position="339"/>
        <end position="353"/>
    </location>
</feature>
<dbReference type="InterPro" id="IPR010666">
    <property type="entry name" value="Znf_GRF"/>
</dbReference>
<evidence type="ECO:0000256" key="3">
    <source>
        <dbReference type="ARBA" id="ARBA00022833"/>
    </source>
</evidence>
<dbReference type="GO" id="GO:0008270">
    <property type="term" value="F:zinc ion binding"/>
    <property type="evidence" value="ECO:0007669"/>
    <property type="project" value="UniProtKB-KW"/>
</dbReference>
<dbReference type="Proteomes" id="UP000308197">
    <property type="component" value="Unassembled WGS sequence"/>
</dbReference>
<sequence>MSQPSRISVKAFISETVPFNEDGKVVCYEHREPARRLTSQTLANPGRDFFVCSLPHDSPERCKFFIWADDSKLLSAMEAWLNPTQPSAGTPRKPSQARRAQFARSPATPMTPMQKRQRTPSPPPTSPSTDGNPNTPTKLRRIEGGSASATRTRPTTPALTDSQRAARQAEIERGLTEAKKTARLASIQEALCAVQGSSQAIAPSESSPPSSRTLPPTSPGGSSRAHTSEDILHHPRQRLSDLPRSLFPSSVSHNPTVLRQASGPPQSTQSDAGYSITSEIEEAEFDDLEDKAIQTDPVDDEESVIEDFWSAPPSHSVVGSPVAYPSSPGGLADFGPGTSHEDIYRVPEAEPGRESWLPALLQTPGRGRTARVSTSGGNEGGMLLTPPGTSQRDNDSAYQRGRHPRQQSPSLSPSLTKGKGREVPRSASASTSRSQWQMIQDDPENPFHERAAALRAGSPTTSIFSGADSSYGSAGPLSGPLSADTVAAQIASLADIPEYIRKLERKHRAAMNSAEIKSRRIAQLEEEVQRLRNEKRALEETVAALQVRR</sequence>
<dbReference type="PROSITE" id="PS51999">
    <property type="entry name" value="ZF_GRF"/>
    <property type="match status" value="1"/>
</dbReference>
<organism evidence="8 9">
    <name type="scientific">Polyporus arcularius HHB13444</name>
    <dbReference type="NCBI Taxonomy" id="1314778"/>
    <lineage>
        <taxon>Eukaryota</taxon>
        <taxon>Fungi</taxon>
        <taxon>Dikarya</taxon>
        <taxon>Basidiomycota</taxon>
        <taxon>Agaricomycotina</taxon>
        <taxon>Agaricomycetes</taxon>
        <taxon>Polyporales</taxon>
        <taxon>Polyporaceae</taxon>
        <taxon>Polyporus</taxon>
    </lineage>
</organism>
<protein>
    <recommendedName>
        <fullName evidence="7">GRF-type domain-containing protein</fullName>
    </recommendedName>
</protein>
<accession>A0A5C3PV78</accession>
<keyword evidence="5" id="KW-0175">Coiled coil</keyword>
<name>A0A5C3PV78_9APHY</name>
<dbReference type="Pfam" id="PF06839">
    <property type="entry name" value="Zn_ribbon_GRF"/>
    <property type="match status" value="1"/>
</dbReference>
<keyword evidence="2 4" id="KW-0863">Zinc-finger</keyword>
<dbReference type="InParanoid" id="A0A5C3PV78"/>
<feature type="compositionally biased region" description="Low complexity" evidence="6">
    <location>
        <begin position="406"/>
        <end position="415"/>
    </location>
</feature>
<feature type="coiled-coil region" evidence="5">
    <location>
        <begin position="507"/>
        <end position="548"/>
    </location>
</feature>
<dbReference type="AlphaFoldDB" id="A0A5C3PV78"/>
<keyword evidence="1" id="KW-0479">Metal-binding</keyword>
<dbReference type="STRING" id="1314778.A0A5C3PV78"/>
<feature type="compositionally biased region" description="Low complexity" evidence="6">
    <location>
        <begin position="146"/>
        <end position="158"/>
    </location>
</feature>
<reference evidence="8 9" key="1">
    <citation type="journal article" date="2019" name="Nat. Ecol. Evol.">
        <title>Megaphylogeny resolves global patterns of mushroom evolution.</title>
        <authorList>
            <person name="Varga T."/>
            <person name="Krizsan K."/>
            <person name="Foldi C."/>
            <person name="Dima B."/>
            <person name="Sanchez-Garcia M."/>
            <person name="Sanchez-Ramirez S."/>
            <person name="Szollosi G.J."/>
            <person name="Szarkandi J.G."/>
            <person name="Papp V."/>
            <person name="Albert L."/>
            <person name="Andreopoulos W."/>
            <person name="Angelini C."/>
            <person name="Antonin V."/>
            <person name="Barry K.W."/>
            <person name="Bougher N.L."/>
            <person name="Buchanan P."/>
            <person name="Buyck B."/>
            <person name="Bense V."/>
            <person name="Catcheside P."/>
            <person name="Chovatia M."/>
            <person name="Cooper J."/>
            <person name="Damon W."/>
            <person name="Desjardin D."/>
            <person name="Finy P."/>
            <person name="Geml J."/>
            <person name="Haridas S."/>
            <person name="Hughes K."/>
            <person name="Justo A."/>
            <person name="Karasinski D."/>
            <person name="Kautmanova I."/>
            <person name="Kiss B."/>
            <person name="Kocsube S."/>
            <person name="Kotiranta H."/>
            <person name="LaButti K.M."/>
            <person name="Lechner B.E."/>
            <person name="Liimatainen K."/>
            <person name="Lipzen A."/>
            <person name="Lukacs Z."/>
            <person name="Mihaltcheva S."/>
            <person name="Morgado L.N."/>
            <person name="Niskanen T."/>
            <person name="Noordeloos M.E."/>
            <person name="Ohm R.A."/>
            <person name="Ortiz-Santana B."/>
            <person name="Ovrebo C."/>
            <person name="Racz N."/>
            <person name="Riley R."/>
            <person name="Savchenko A."/>
            <person name="Shiryaev A."/>
            <person name="Soop K."/>
            <person name="Spirin V."/>
            <person name="Szebenyi C."/>
            <person name="Tomsovsky M."/>
            <person name="Tulloss R.E."/>
            <person name="Uehling J."/>
            <person name="Grigoriev I.V."/>
            <person name="Vagvolgyi C."/>
            <person name="Papp T."/>
            <person name="Martin F.M."/>
            <person name="Miettinen O."/>
            <person name="Hibbett D.S."/>
            <person name="Nagy L.G."/>
        </authorList>
    </citation>
    <scope>NUCLEOTIDE SEQUENCE [LARGE SCALE GENOMIC DNA]</scope>
    <source>
        <strain evidence="8 9">HHB13444</strain>
    </source>
</reference>
<evidence type="ECO:0000313" key="9">
    <source>
        <dbReference type="Proteomes" id="UP000308197"/>
    </source>
</evidence>
<proteinExistence type="predicted"/>
<evidence type="ECO:0000256" key="2">
    <source>
        <dbReference type="ARBA" id="ARBA00022771"/>
    </source>
</evidence>
<evidence type="ECO:0000313" key="8">
    <source>
        <dbReference type="EMBL" id="TFK93715.1"/>
    </source>
</evidence>
<feature type="compositionally biased region" description="Low complexity" evidence="6">
    <location>
        <begin position="127"/>
        <end position="137"/>
    </location>
</feature>
<dbReference type="EMBL" id="ML210977">
    <property type="protein sequence ID" value="TFK93715.1"/>
    <property type="molecule type" value="Genomic_DNA"/>
</dbReference>
<evidence type="ECO:0000256" key="1">
    <source>
        <dbReference type="ARBA" id="ARBA00022723"/>
    </source>
</evidence>
<evidence type="ECO:0000256" key="4">
    <source>
        <dbReference type="PROSITE-ProRule" id="PRU01343"/>
    </source>
</evidence>
<keyword evidence="3" id="KW-0862">Zinc</keyword>
<evidence type="ECO:0000256" key="6">
    <source>
        <dbReference type="SAM" id="MobiDB-lite"/>
    </source>
</evidence>
<feature type="compositionally biased region" description="Basic and acidic residues" evidence="6">
    <location>
        <begin position="226"/>
        <end position="241"/>
    </location>
</feature>
<evidence type="ECO:0000256" key="5">
    <source>
        <dbReference type="SAM" id="Coils"/>
    </source>
</evidence>
<feature type="compositionally biased region" description="Polar residues" evidence="6">
    <location>
        <begin position="427"/>
        <end position="438"/>
    </location>
</feature>
<feature type="region of interest" description="Disordered" evidence="6">
    <location>
        <begin position="198"/>
        <end position="273"/>
    </location>
</feature>
<feature type="compositionally biased region" description="Polar residues" evidence="6">
    <location>
        <begin position="247"/>
        <end position="273"/>
    </location>
</feature>
<dbReference type="CDD" id="cd14686">
    <property type="entry name" value="bZIP"/>
    <property type="match status" value="1"/>
</dbReference>
<feature type="region of interest" description="Disordered" evidence="6">
    <location>
        <begin position="83"/>
        <end position="168"/>
    </location>
</feature>
<gene>
    <name evidence="8" type="ORF">K466DRAFT_642621</name>
</gene>
<feature type="compositionally biased region" description="Low complexity" evidence="6">
    <location>
        <begin position="198"/>
        <end position="224"/>
    </location>
</feature>
<evidence type="ECO:0000259" key="7">
    <source>
        <dbReference type="PROSITE" id="PS51999"/>
    </source>
</evidence>